<reference evidence="2" key="1">
    <citation type="journal article" date="2021" name="bioRxiv">
        <title>Whole Genome Assembly and Annotation of Northern Wild Rice, Zizania palustris L., Supports a Whole Genome Duplication in the Zizania Genus.</title>
        <authorList>
            <person name="Haas M."/>
            <person name="Kono T."/>
            <person name="Macchietto M."/>
            <person name="Millas R."/>
            <person name="McGilp L."/>
            <person name="Shao M."/>
            <person name="Duquette J."/>
            <person name="Hirsch C.N."/>
            <person name="Kimball J."/>
        </authorList>
    </citation>
    <scope>NUCLEOTIDE SEQUENCE</scope>
    <source>
        <tissue evidence="2">Fresh leaf tissue</tissue>
    </source>
</reference>
<keyword evidence="3" id="KW-1185">Reference proteome</keyword>
<reference evidence="2" key="2">
    <citation type="submission" date="2021-02" db="EMBL/GenBank/DDBJ databases">
        <authorList>
            <person name="Kimball J.A."/>
            <person name="Haas M.W."/>
            <person name="Macchietto M."/>
            <person name="Kono T."/>
            <person name="Duquette J."/>
            <person name="Shao M."/>
        </authorList>
    </citation>
    <scope>NUCLEOTIDE SEQUENCE</scope>
    <source>
        <tissue evidence="2">Fresh leaf tissue</tissue>
    </source>
</reference>
<evidence type="ECO:0000256" key="1">
    <source>
        <dbReference type="SAM" id="MobiDB-lite"/>
    </source>
</evidence>
<comment type="caution">
    <text evidence="2">The sequence shown here is derived from an EMBL/GenBank/DDBJ whole genome shotgun (WGS) entry which is preliminary data.</text>
</comment>
<proteinExistence type="predicted"/>
<evidence type="ECO:0000313" key="2">
    <source>
        <dbReference type="EMBL" id="KAG8060962.1"/>
    </source>
</evidence>
<dbReference type="EMBL" id="JAAALK010000287">
    <property type="protein sequence ID" value="KAG8060962.1"/>
    <property type="molecule type" value="Genomic_DNA"/>
</dbReference>
<feature type="region of interest" description="Disordered" evidence="1">
    <location>
        <begin position="1"/>
        <end position="32"/>
    </location>
</feature>
<organism evidence="2 3">
    <name type="scientific">Zizania palustris</name>
    <name type="common">Northern wild rice</name>
    <dbReference type="NCBI Taxonomy" id="103762"/>
    <lineage>
        <taxon>Eukaryota</taxon>
        <taxon>Viridiplantae</taxon>
        <taxon>Streptophyta</taxon>
        <taxon>Embryophyta</taxon>
        <taxon>Tracheophyta</taxon>
        <taxon>Spermatophyta</taxon>
        <taxon>Magnoliopsida</taxon>
        <taxon>Liliopsida</taxon>
        <taxon>Poales</taxon>
        <taxon>Poaceae</taxon>
        <taxon>BOP clade</taxon>
        <taxon>Oryzoideae</taxon>
        <taxon>Oryzeae</taxon>
        <taxon>Zizaniinae</taxon>
        <taxon>Zizania</taxon>
    </lineage>
</organism>
<gene>
    <name evidence="2" type="ORF">GUJ93_ZPchr0002g25951</name>
</gene>
<sequence>MTLQKAIAGSQRKMAEESAMRRNATVAPPLSAASHAREQLALCHAPPDEALPLLESQKPGNQLPVLQRRKNQLKLSRRFL</sequence>
<dbReference type="Proteomes" id="UP000729402">
    <property type="component" value="Unassembled WGS sequence"/>
</dbReference>
<accession>A0A8J5V5J4</accession>
<evidence type="ECO:0000313" key="3">
    <source>
        <dbReference type="Proteomes" id="UP000729402"/>
    </source>
</evidence>
<name>A0A8J5V5J4_ZIZPA</name>
<dbReference type="AlphaFoldDB" id="A0A8J5V5J4"/>
<protein>
    <submittedName>
        <fullName evidence="2">Uncharacterized protein</fullName>
    </submittedName>
</protein>